<comment type="similarity">
    <text evidence="1">Belongs to the CapA family.</text>
</comment>
<dbReference type="CDD" id="cd07381">
    <property type="entry name" value="MPP_CapA"/>
    <property type="match status" value="1"/>
</dbReference>
<reference evidence="3 5" key="1">
    <citation type="submission" date="2017-11" db="EMBL/GenBank/DDBJ databases">
        <title>Comparitive Functional Genomics of Dry Heat Resistant strains isolated from the Viking Spacecraft.</title>
        <authorList>
            <person name="Seuylemezian A."/>
            <person name="Cooper K."/>
            <person name="Vaishampayan P."/>
        </authorList>
    </citation>
    <scope>NUCLEOTIDE SEQUENCE [LARGE SCALE GENOMIC DNA]</scope>
    <source>
        <strain evidence="3 5">M4.6</strain>
    </source>
</reference>
<dbReference type="PANTHER" id="PTHR33393">
    <property type="entry name" value="POLYGLUTAMINE SYNTHESIS ACCESSORY PROTEIN RV0574C-RELATED"/>
    <property type="match status" value="1"/>
</dbReference>
<evidence type="ECO:0000256" key="1">
    <source>
        <dbReference type="ARBA" id="ARBA00005662"/>
    </source>
</evidence>
<reference evidence="4 6" key="2">
    <citation type="submission" date="2017-12" db="EMBL/GenBank/DDBJ databases">
        <title>Comparative Functional Genomics of Dry Heat Resistant strains isolated from the Viking Spacecraft.</title>
        <authorList>
            <person name="Seuylemezian A."/>
            <person name="Cooper K."/>
            <person name="Vaishampayan P."/>
        </authorList>
    </citation>
    <scope>NUCLEOTIDE SEQUENCE [LARGE SCALE GENOMIC DNA]</scope>
    <source>
        <strain evidence="4 6">ATCC 29669</strain>
    </source>
</reference>
<dbReference type="Pfam" id="PF09587">
    <property type="entry name" value="PGA_cap"/>
    <property type="match status" value="1"/>
</dbReference>
<dbReference type="PANTHER" id="PTHR33393:SF13">
    <property type="entry name" value="PGA BIOSYNTHESIS PROTEIN CAPA"/>
    <property type="match status" value="1"/>
</dbReference>
<dbReference type="SUPFAM" id="SSF56300">
    <property type="entry name" value="Metallo-dependent phosphatases"/>
    <property type="match status" value="1"/>
</dbReference>
<organism evidence="3 5">
    <name type="scientific">Bacillus canaveralius</name>
    <dbReference type="NCBI Taxonomy" id="1403243"/>
    <lineage>
        <taxon>Bacteria</taxon>
        <taxon>Bacillati</taxon>
        <taxon>Bacillota</taxon>
        <taxon>Bacilli</taxon>
        <taxon>Bacillales</taxon>
        <taxon>Bacillaceae</taxon>
        <taxon>Bacillus</taxon>
    </lineage>
</organism>
<dbReference type="Gene3D" id="3.60.21.10">
    <property type="match status" value="1"/>
</dbReference>
<keyword evidence="6" id="KW-1185">Reference proteome</keyword>
<proteinExistence type="inferred from homology"/>
<evidence type="ECO:0000313" key="4">
    <source>
        <dbReference type="EMBL" id="PLS00349.1"/>
    </source>
</evidence>
<dbReference type="SMART" id="SM00854">
    <property type="entry name" value="PGA_cap"/>
    <property type="match status" value="1"/>
</dbReference>
<dbReference type="OrthoDB" id="9810906at2"/>
<dbReference type="EMBL" id="PGVA01000002">
    <property type="protein sequence ID" value="PLR86578.1"/>
    <property type="molecule type" value="Genomic_DNA"/>
</dbReference>
<evidence type="ECO:0000313" key="3">
    <source>
        <dbReference type="EMBL" id="PLR86578.1"/>
    </source>
</evidence>
<sequence length="383" mass="42747">MTKKIRIAAVGDIAFLFKPETDIWKGMWDEADIRIANLEAPIVENPGPPADKLIRMKQPPDAATWLKDLNVTAVSLANNHMLDWGKEGLEQTCEFLDRAMIGHTGAGKNLEEASKPYIFQVDGHKIGFISWSSTVPPGFQALNNRPGIASVRVKSSFQVDSSILDEQPGTPPWVQTEPVEDDLKLLEESIAFLRKETDFVILALHWGVPPQWSSLPQDPIAEYQKVMAERVVDAGVDVILGHHSHAPYGIETYKPNSNVEKEVPVLYSLGNYIFHPEHSPHGFDQSTFHVPYAPSLLPENIQSCLAELILESEPDSNHLSLKQVIMHPAMLDEIGEPVEGTLEQRQKVSERLQQFSKKRGTETKLVNQTVVLEVNSTVAPYSR</sequence>
<name>A0A2N5GSF4_9BACI</name>
<dbReference type="InterPro" id="IPR019079">
    <property type="entry name" value="Capsule_synth_CapA"/>
</dbReference>
<dbReference type="InterPro" id="IPR052169">
    <property type="entry name" value="CW_Biosynth-Accessory"/>
</dbReference>
<comment type="caution">
    <text evidence="3">The sequence shown here is derived from an EMBL/GenBank/DDBJ whole genome shotgun (WGS) entry which is preliminary data.</text>
</comment>
<evidence type="ECO:0000259" key="2">
    <source>
        <dbReference type="SMART" id="SM00854"/>
    </source>
</evidence>
<feature type="domain" description="Capsule synthesis protein CapA" evidence="2">
    <location>
        <begin position="6"/>
        <end position="276"/>
    </location>
</feature>
<dbReference type="EMBL" id="PGVD01000012">
    <property type="protein sequence ID" value="PLS00349.1"/>
    <property type="molecule type" value="Genomic_DNA"/>
</dbReference>
<dbReference type="AlphaFoldDB" id="A0A2N5GSF4"/>
<dbReference type="InterPro" id="IPR029052">
    <property type="entry name" value="Metallo-depent_PP-like"/>
</dbReference>
<accession>A0A2N5GSF4</accession>
<dbReference type="RefSeq" id="WP_101575363.1">
    <property type="nucleotide sequence ID" value="NZ_PGVA01000002.1"/>
</dbReference>
<dbReference type="Proteomes" id="UP000235114">
    <property type="component" value="Unassembled WGS sequence"/>
</dbReference>
<protein>
    <recommendedName>
        <fullName evidence="2">Capsule synthesis protein CapA domain-containing protein</fullName>
    </recommendedName>
</protein>
<evidence type="ECO:0000313" key="6">
    <source>
        <dbReference type="Proteomes" id="UP000235114"/>
    </source>
</evidence>
<evidence type="ECO:0000313" key="5">
    <source>
        <dbReference type="Proteomes" id="UP000234951"/>
    </source>
</evidence>
<gene>
    <name evidence="3" type="ORF">CU635_01285</name>
    <name evidence="4" type="ORF">CVD25_03690</name>
</gene>
<dbReference type="Proteomes" id="UP000234951">
    <property type="component" value="Unassembled WGS sequence"/>
</dbReference>